<gene>
    <name evidence="9" type="ORF">ACFP3T_01490</name>
</gene>
<dbReference type="PANTHER" id="PTHR30576">
    <property type="entry name" value="COLANIC BIOSYNTHESIS UDP-GLUCOSE LIPID CARRIER TRANSFERASE"/>
    <property type="match status" value="1"/>
</dbReference>
<evidence type="ECO:0000256" key="5">
    <source>
        <dbReference type="ARBA" id="ARBA00022989"/>
    </source>
</evidence>
<dbReference type="Pfam" id="PF02397">
    <property type="entry name" value="Bac_transf"/>
    <property type="match status" value="1"/>
</dbReference>
<accession>A0ABW1R4K2</accession>
<evidence type="ECO:0000256" key="1">
    <source>
        <dbReference type="ARBA" id="ARBA00004141"/>
    </source>
</evidence>
<dbReference type="EMBL" id="JBHSSD010000008">
    <property type="protein sequence ID" value="MFC6163343.1"/>
    <property type="molecule type" value="Genomic_DNA"/>
</dbReference>
<feature type="transmembrane region" description="Helical" evidence="7">
    <location>
        <begin position="35"/>
        <end position="56"/>
    </location>
</feature>
<name>A0ABW1R4K2_9LACO</name>
<proteinExistence type="inferred from homology"/>
<dbReference type="GO" id="GO:0016740">
    <property type="term" value="F:transferase activity"/>
    <property type="evidence" value="ECO:0007669"/>
    <property type="project" value="UniProtKB-KW"/>
</dbReference>
<organism evidence="9 10">
    <name type="scientific">Lactiplantibacillus dongliensis</name>
    <dbReference type="NCBI Taxonomy" id="2559919"/>
    <lineage>
        <taxon>Bacteria</taxon>
        <taxon>Bacillati</taxon>
        <taxon>Bacillota</taxon>
        <taxon>Bacilli</taxon>
        <taxon>Lactobacillales</taxon>
        <taxon>Lactobacillaceae</taxon>
        <taxon>Lactiplantibacillus</taxon>
    </lineage>
</organism>
<keyword evidence="4 7" id="KW-0812">Transmembrane</keyword>
<comment type="caution">
    <text evidence="9">The sequence shown here is derived from an EMBL/GenBank/DDBJ whole genome shotgun (WGS) entry which is preliminary data.</text>
</comment>
<evidence type="ECO:0000256" key="7">
    <source>
        <dbReference type="SAM" id="Phobius"/>
    </source>
</evidence>
<reference evidence="10" key="1">
    <citation type="journal article" date="2019" name="Int. J. Syst. Evol. Microbiol.">
        <title>The Global Catalogue of Microorganisms (GCM) 10K type strain sequencing project: providing services to taxonomists for standard genome sequencing and annotation.</title>
        <authorList>
            <consortium name="The Broad Institute Genomics Platform"/>
            <consortium name="The Broad Institute Genome Sequencing Center for Infectious Disease"/>
            <person name="Wu L."/>
            <person name="Ma J."/>
        </authorList>
    </citation>
    <scope>NUCLEOTIDE SEQUENCE [LARGE SCALE GENOMIC DNA]</scope>
    <source>
        <strain evidence="10">CCM 8932</strain>
    </source>
</reference>
<evidence type="ECO:0000256" key="6">
    <source>
        <dbReference type="ARBA" id="ARBA00023136"/>
    </source>
</evidence>
<dbReference type="InterPro" id="IPR003362">
    <property type="entry name" value="Bact_transf"/>
</dbReference>
<comment type="subcellular location">
    <subcellularLocation>
        <location evidence="1">Membrane</location>
        <topology evidence="1">Multi-pass membrane protein</topology>
    </subcellularLocation>
</comment>
<evidence type="ECO:0000256" key="3">
    <source>
        <dbReference type="ARBA" id="ARBA00022679"/>
    </source>
</evidence>
<evidence type="ECO:0000313" key="10">
    <source>
        <dbReference type="Proteomes" id="UP001596253"/>
    </source>
</evidence>
<evidence type="ECO:0000259" key="8">
    <source>
        <dbReference type="Pfam" id="PF02397"/>
    </source>
</evidence>
<dbReference type="PANTHER" id="PTHR30576:SF0">
    <property type="entry name" value="UNDECAPRENYL-PHOSPHATE N-ACETYLGALACTOSAMINYL 1-PHOSPHATE TRANSFERASE-RELATED"/>
    <property type="match status" value="1"/>
</dbReference>
<evidence type="ECO:0000256" key="4">
    <source>
        <dbReference type="ARBA" id="ARBA00022692"/>
    </source>
</evidence>
<dbReference type="RefSeq" id="WP_223877280.1">
    <property type="nucleotide sequence ID" value="NZ_BJDK01000004.1"/>
</dbReference>
<dbReference type="InterPro" id="IPR017475">
    <property type="entry name" value="EPS_sugar_tfrase"/>
</dbReference>
<comment type="similarity">
    <text evidence="2">Belongs to the bacterial sugar transferase family.</text>
</comment>
<evidence type="ECO:0000256" key="2">
    <source>
        <dbReference type="ARBA" id="ARBA00006464"/>
    </source>
</evidence>
<dbReference type="Proteomes" id="UP001596253">
    <property type="component" value="Unassembled WGS sequence"/>
</dbReference>
<keyword evidence="10" id="KW-1185">Reference proteome</keyword>
<keyword evidence="3 9" id="KW-0808">Transferase</keyword>
<keyword evidence="5 7" id="KW-1133">Transmembrane helix</keyword>
<feature type="domain" description="Bacterial sugar transferase" evidence="8">
    <location>
        <begin position="30"/>
        <end position="210"/>
    </location>
</feature>
<sequence length="216" mass="24275">MMIKAVPVKPTYSFVNQIGTPVSGRGLIVKRIFDLLVGLLGTIISSPLVLVFAVLVKATSAGPAFYKQERVGLMGQSFMVIKLRSMYQDAEAKTGAVWAQKHDSRITSVGRFMRKTRIDELPQFWNVLKGDMSLVGPRPERPMLTEEFSKEFKDFPKRLRIIPGITGYAQINGGYDITPDIKCQLDNYYIEHYSLWFDIKMLCGTIKVVCTGDGAR</sequence>
<protein>
    <submittedName>
        <fullName evidence="9">Sugar transferase</fullName>
    </submittedName>
</protein>
<keyword evidence="6 7" id="KW-0472">Membrane</keyword>
<evidence type="ECO:0000313" key="9">
    <source>
        <dbReference type="EMBL" id="MFC6163343.1"/>
    </source>
</evidence>
<dbReference type="NCBIfam" id="TIGR03025">
    <property type="entry name" value="EPS_sugtrans"/>
    <property type="match status" value="1"/>
</dbReference>